<dbReference type="PROSITE" id="PS00356">
    <property type="entry name" value="HTH_LACI_1"/>
    <property type="match status" value="1"/>
</dbReference>
<name>A0AAP8TTR1_9STAP</name>
<dbReference type="CDD" id="cd01542">
    <property type="entry name" value="PBP1_TreR-like"/>
    <property type="match status" value="1"/>
</dbReference>
<dbReference type="InterPro" id="IPR025997">
    <property type="entry name" value="SBP_2_dom"/>
</dbReference>
<dbReference type="SUPFAM" id="SSF53822">
    <property type="entry name" value="Periplasmic binding protein-like I"/>
    <property type="match status" value="1"/>
</dbReference>
<dbReference type="Pfam" id="PF00356">
    <property type="entry name" value="LacI"/>
    <property type="match status" value="1"/>
</dbReference>
<dbReference type="GO" id="GO:0003700">
    <property type="term" value="F:DNA-binding transcription factor activity"/>
    <property type="evidence" value="ECO:0007669"/>
    <property type="project" value="TreeGrafter"/>
</dbReference>
<sequence>MKTIADIAKIAGVSKSTVSRYLNNGPISQQTKAKLDRIISTYNYQPNQFAQSLRANRTKMIGAIIPRMNSFAVDDTIKGVKARCDALGYQLLLNNTNIDPQLELDALKMFNRSKVDGIIFMATELTEAHLKVIDEIDVPVIVLGQEDKNLYCITHNDYKAGRLVGEAIVNQGTQSVHFFGVPETDVAVGQIRKQGLLDVLKTHHIDYRYTETSFKYEEALDDVSATFNQSHEETEAIIGATDTIALAIHKYTMQNTKQEPKPHIIGFGGDPMTEVVSPAIHTVHYHYKEAGEVAMRQLAECIQGNTIKAHIEIDVTLETDNV</sequence>
<evidence type="ECO:0000313" key="7">
    <source>
        <dbReference type="Proteomes" id="UP000242470"/>
    </source>
</evidence>
<dbReference type="InterPro" id="IPR010982">
    <property type="entry name" value="Lambda_DNA-bd_dom_sf"/>
</dbReference>
<evidence type="ECO:0000259" key="4">
    <source>
        <dbReference type="PROSITE" id="PS50932"/>
    </source>
</evidence>
<dbReference type="GeneID" id="64981745"/>
<organism evidence="6 7">
    <name type="scientific">Staphylococcus auricularis</name>
    <dbReference type="NCBI Taxonomy" id="29379"/>
    <lineage>
        <taxon>Bacteria</taxon>
        <taxon>Bacillati</taxon>
        <taxon>Bacillota</taxon>
        <taxon>Bacilli</taxon>
        <taxon>Bacillales</taxon>
        <taxon>Staphylococcaceae</taxon>
        <taxon>Staphylococcus</taxon>
    </lineage>
</organism>
<dbReference type="PROSITE" id="PS50932">
    <property type="entry name" value="HTH_LACI_2"/>
    <property type="match status" value="1"/>
</dbReference>
<dbReference type="Gene3D" id="1.10.260.40">
    <property type="entry name" value="lambda repressor-like DNA-binding domains"/>
    <property type="match status" value="1"/>
</dbReference>
<dbReference type="Proteomes" id="UP001171687">
    <property type="component" value="Unassembled WGS sequence"/>
</dbReference>
<evidence type="ECO:0000256" key="1">
    <source>
        <dbReference type="ARBA" id="ARBA00023015"/>
    </source>
</evidence>
<dbReference type="Gene3D" id="3.40.50.2300">
    <property type="match status" value="2"/>
</dbReference>
<keyword evidence="1" id="KW-0805">Transcription regulation</keyword>
<proteinExistence type="predicted"/>
<reference evidence="6 7" key="1">
    <citation type="submission" date="2017-08" db="EMBL/GenBank/DDBJ databases">
        <title>Draft genome sequences of 64 type strains of genus Staph aureus.</title>
        <authorList>
            <person name="Cole K."/>
            <person name="Golubchik T."/>
            <person name="Russell J."/>
            <person name="Foster D."/>
            <person name="Llewelyn M."/>
            <person name="Wilson D."/>
            <person name="Crook D."/>
            <person name="Paul J."/>
        </authorList>
    </citation>
    <scope>NUCLEOTIDE SEQUENCE [LARGE SCALE GENOMIC DNA]</scope>
    <source>
        <strain evidence="6 7">NCTC 12101</strain>
    </source>
</reference>
<keyword evidence="3" id="KW-0804">Transcription</keyword>
<dbReference type="PRINTS" id="PR00036">
    <property type="entry name" value="HTHLACI"/>
</dbReference>
<dbReference type="EMBL" id="JAUHQC010000003">
    <property type="protein sequence ID" value="MDN4532135.1"/>
    <property type="molecule type" value="Genomic_DNA"/>
</dbReference>
<protein>
    <submittedName>
        <fullName evidence="5">LacI family DNA-binding transcriptional regulator</fullName>
    </submittedName>
    <submittedName>
        <fullName evidence="6">LacI family transcriptional regulator</fullName>
    </submittedName>
</protein>
<dbReference type="PANTHER" id="PTHR30146">
    <property type="entry name" value="LACI-RELATED TRANSCRIPTIONAL REPRESSOR"/>
    <property type="match status" value="1"/>
</dbReference>
<comment type="caution">
    <text evidence="6">The sequence shown here is derived from an EMBL/GenBank/DDBJ whole genome shotgun (WGS) entry which is preliminary data.</text>
</comment>
<dbReference type="PANTHER" id="PTHR30146:SF154">
    <property type="entry name" value="TRANSCRIPTION REGULATOR, MEMBER OF GALR FAMILY"/>
    <property type="match status" value="1"/>
</dbReference>
<dbReference type="AlphaFoldDB" id="A0AAP8TTR1"/>
<evidence type="ECO:0000313" key="5">
    <source>
        <dbReference type="EMBL" id="MDN4532135.1"/>
    </source>
</evidence>
<feature type="domain" description="HTH lacI-type" evidence="4">
    <location>
        <begin position="2"/>
        <end position="55"/>
    </location>
</feature>
<dbReference type="CDD" id="cd01392">
    <property type="entry name" value="HTH_LacI"/>
    <property type="match status" value="1"/>
</dbReference>
<gene>
    <name evidence="6" type="ORF">CD158_02770</name>
    <name evidence="5" type="ORF">QYH67_00705</name>
</gene>
<evidence type="ECO:0000313" key="6">
    <source>
        <dbReference type="EMBL" id="PNZ68746.1"/>
    </source>
</evidence>
<accession>A0AAP8TTR1</accession>
<dbReference type="SMART" id="SM00354">
    <property type="entry name" value="HTH_LACI"/>
    <property type="match status" value="1"/>
</dbReference>
<dbReference type="GO" id="GO:0000976">
    <property type="term" value="F:transcription cis-regulatory region binding"/>
    <property type="evidence" value="ECO:0007669"/>
    <property type="project" value="TreeGrafter"/>
</dbReference>
<dbReference type="InterPro" id="IPR028082">
    <property type="entry name" value="Peripla_BP_I"/>
</dbReference>
<reference evidence="5" key="2">
    <citation type="submission" date="2023-07" db="EMBL/GenBank/DDBJ databases">
        <title>Evaluation of the beneficial properties of pineapple isolates.</title>
        <authorList>
            <person name="Adefiranye O."/>
        </authorList>
    </citation>
    <scope>NUCLEOTIDE SEQUENCE</scope>
    <source>
        <strain evidence="5">PAPLE_T1</strain>
    </source>
</reference>
<keyword evidence="2 5" id="KW-0238">DNA-binding</keyword>
<dbReference type="EMBL" id="PPQW01000010">
    <property type="protein sequence ID" value="PNZ68746.1"/>
    <property type="molecule type" value="Genomic_DNA"/>
</dbReference>
<dbReference type="InterPro" id="IPR000843">
    <property type="entry name" value="HTH_LacI"/>
</dbReference>
<evidence type="ECO:0000256" key="3">
    <source>
        <dbReference type="ARBA" id="ARBA00023163"/>
    </source>
</evidence>
<dbReference type="RefSeq" id="WP_059107649.1">
    <property type="nucleotide sequence ID" value="NZ_AP024589.1"/>
</dbReference>
<dbReference type="Proteomes" id="UP000242470">
    <property type="component" value="Unassembled WGS sequence"/>
</dbReference>
<evidence type="ECO:0000256" key="2">
    <source>
        <dbReference type="ARBA" id="ARBA00023125"/>
    </source>
</evidence>
<dbReference type="SUPFAM" id="SSF47413">
    <property type="entry name" value="lambda repressor-like DNA-binding domains"/>
    <property type="match status" value="1"/>
</dbReference>
<dbReference type="Pfam" id="PF13407">
    <property type="entry name" value="Peripla_BP_4"/>
    <property type="match status" value="1"/>
</dbReference>